<dbReference type="InterPro" id="IPR019734">
    <property type="entry name" value="TPR_rpt"/>
</dbReference>
<name>A0A2R5GH17_9STRA</name>
<dbReference type="SMART" id="SM00028">
    <property type="entry name" value="TPR"/>
    <property type="match status" value="8"/>
</dbReference>
<dbReference type="PANTHER" id="PTHR12558">
    <property type="entry name" value="CELL DIVISION CYCLE 16,23,27"/>
    <property type="match status" value="1"/>
</dbReference>
<dbReference type="OrthoDB" id="329563at2759"/>
<comment type="subcellular location">
    <subcellularLocation>
        <location evidence="1">Nucleus</location>
    </subcellularLocation>
</comment>
<feature type="compositionally biased region" description="Basic residues" evidence="7">
    <location>
        <begin position="1050"/>
        <end position="1059"/>
    </location>
</feature>
<dbReference type="GO" id="GO:0005680">
    <property type="term" value="C:anaphase-promoting complex"/>
    <property type="evidence" value="ECO:0007669"/>
    <property type="project" value="TreeGrafter"/>
</dbReference>
<feature type="repeat" description="TPR" evidence="6">
    <location>
        <begin position="1625"/>
        <end position="1658"/>
    </location>
</feature>
<feature type="region of interest" description="Disordered" evidence="7">
    <location>
        <begin position="751"/>
        <end position="774"/>
    </location>
</feature>
<feature type="compositionally biased region" description="Basic residues" evidence="7">
    <location>
        <begin position="759"/>
        <end position="770"/>
    </location>
</feature>
<feature type="compositionally biased region" description="Low complexity" evidence="7">
    <location>
        <begin position="1263"/>
        <end position="1276"/>
    </location>
</feature>
<feature type="compositionally biased region" description="Gly residues" evidence="7">
    <location>
        <begin position="1138"/>
        <end position="1152"/>
    </location>
</feature>
<evidence type="ECO:0000256" key="2">
    <source>
        <dbReference type="ARBA" id="ARBA00022737"/>
    </source>
</evidence>
<dbReference type="FunFam" id="1.25.40.10:FF:000018">
    <property type="entry name" value="Cell division cycle protein 27 homolog B"/>
    <property type="match status" value="1"/>
</dbReference>
<sequence>MLADEDGDEGPDASKNSTQVRPAPRMSQGAQALRYLQRGSIGGDLLQKATTFVQNAKLVEAQQGKQRKRDRRITRMQRKTLRDKKQALAKVPRVASLKSLRAQEMKAFIQERRVDLKIFGITLEDWGPKFQAALERTIWTLIPVHFHVPPCAVKVIFTEEVAGENLRRVAEKVERRAQNHQAFREHLANLVREDGGVINVKLHVGIHATAEAIEQCGRYRVPVPGQDDATLARRLMTLDIPSQELLKARKVANDLAQELTKGTMQSTLQSSYSSDKAFSLAHNHIPKPNKSLKSQDYSLPADTPRKRQTNARKLFFNVGKLLATGKPCDADDDVSEVNHRADFEFTDTSQSRFIHPSFCQRKIAHVRPDPRTVNPIFWGQWSQPQIRDYALRNEKKAPAWNSVQKRVHPSFVCDERDYTLEDTVLHFSSSDADTKCESKKAKRFKLKMAAMTALVDSTRLLSVADIRTYRSTKSNFVTIFIKSLPTGEVTRLTVDATRTVRDLYFLYRSNARRDVALLPRFWLVVPMLSGLMCLDETRQIHDEMNCAFEPGKLTLEEYGLFKKNGEVCLFQIKDLYHPQAATIVRKYIEANVNLARKLDIEEMEEAERQESELPGKRRVRSKFEEDTTSSVSIKTRINAMRVANGRDEAVDGPAGQSTASLLHAEIMKEIHFELLFRPDQLPPPVPEQPYTPSRFNVANDALQLPLVREMRDVMIRQRRAWKEHIVEREEVIKKARDAKLAHAIEVRKMAKASSDERGGRRKRTKVKKIPNKPFLGPSRAKSTMGISVAEVPFAPANGLRGEERWSAASEATLRVLVEKYLAQYLYENALFLAERLYAQNASAENLHLLATCYLHASMPQRAYGALTRGMDVAEAVDCDDVMVMQNRYLLAKSCMALGHLREAEAALIKGTVLATHGPQRSQDEVLRGNVRVPNDAAGLYLLGIICERDNRRDHATAYFALALRLDPFLWDAFEHLCKLGVDAAPESFFGRCPLQISEDGRVLTWETNPAALGEDNEDEDDADQDEDLNASMDLLDEDGVQGNENAAPRPSRRGFRTSHSRNEREPDSFDEAPVPVPLAWGKRGGTAGHATLQQQAFWPGFAHVSTLRLLTGTNAGSAGHAAPGTRTRSRSRSRHGAPGTGTGAGSRAGPGLASGGYKASNLLVSTGFSLHRSSKFPWHPSPTLAEGQELAVSRARDLQSLQICKDNEVLAGELQEGASVDNLGLSGDAQHQRQDYQHQHQHQAAPPSPPQQHRPVTRRSSRRTGSSAGSGVGARARSANMNAMDAENQQGSHSNSNVQNENVMDVVAEKPAEHRQQSSMGDGGDDVDAEVDNPAQSAISVDALVGSLFVLDLLRVLGEGYQLVSQYKCDDALAAFAKLPAAQQATGWVAHQQGRACFEMADYRRAKYFFENMRSYAPDRTAGLEIYSTNLWHLKEEVELCYLAQQAIEIDRRSPEVWCVLGNCFSLQKEHDLAIKFFRRALMLDPTFTYASTLSGHEYVSNEDFEKATSCYRAAISNDARHYPAWYGLGTIYYRQEKYAVAEFHFRRAVAINPRSSVLYCYLGMVLHASDRCEEALEILHRASMLEPGNPQARFQRALVLRTMECFDAALEELEAVRDSAPHESSVHFLMGKLCKQLDRRDEAMVHFTTALDLDPKDANLIKLAIDKLDSDDLDEAEEL</sequence>
<dbReference type="GO" id="GO:0005737">
    <property type="term" value="C:cytoplasm"/>
    <property type="evidence" value="ECO:0007669"/>
    <property type="project" value="TreeGrafter"/>
</dbReference>
<evidence type="ECO:0000256" key="7">
    <source>
        <dbReference type="SAM" id="MobiDB-lite"/>
    </source>
</evidence>
<proteinExistence type="inferred from homology"/>
<keyword evidence="8" id="KW-0131">Cell cycle</keyword>
<gene>
    <name evidence="8" type="ORF">FCC1311_033672</name>
</gene>
<feature type="region of interest" description="Disordered" evidence="7">
    <location>
        <begin position="1114"/>
        <end position="1152"/>
    </location>
</feature>
<evidence type="ECO:0000256" key="3">
    <source>
        <dbReference type="ARBA" id="ARBA00022803"/>
    </source>
</evidence>
<dbReference type="PROSITE" id="PS50005">
    <property type="entry name" value="TPR"/>
    <property type="match status" value="4"/>
</dbReference>
<dbReference type="GO" id="GO:0051301">
    <property type="term" value="P:cell division"/>
    <property type="evidence" value="ECO:0007669"/>
    <property type="project" value="UniProtKB-KW"/>
</dbReference>
<comment type="caution">
    <text evidence="8">The sequence shown here is derived from an EMBL/GenBank/DDBJ whole genome shotgun (WGS) entry which is preliminary data.</text>
</comment>
<keyword evidence="8" id="KW-0132">Cell division</keyword>
<accession>A0A2R5GH17</accession>
<dbReference type="SUPFAM" id="SSF48452">
    <property type="entry name" value="TPR-like"/>
    <property type="match status" value="2"/>
</dbReference>
<keyword evidence="3 6" id="KW-0802">TPR repeat</keyword>
<dbReference type="EMBL" id="BEYU01000028">
    <property type="protein sequence ID" value="GBG27144.1"/>
    <property type="molecule type" value="Genomic_DNA"/>
</dbReference>
<evidence type="ECO:0000256" key="1">
    <source>
        <dbReference type="ARBA" id="ARBA00004123"/>
    </source>
</evidence>
<evidence type="ECO:0000313" key="9">
    <source>
        <dbReference type="Proteomes" id="UP000241890"/>
    </source>
</evidence>
<dbReference type="Gene3D" id="1.25.40.10">
    <property type="entry name" value="Tetratricopeptide repeat domain"/>
    <property type="match status" value="4"/>
</dbReference>
<evidence type="ECO:0000256" key="6">
    <source>
        <dbReference type="PROSITE-ProRule" id="PRU00339"/>
    </source>
</evidence>
<feature type="region of interest" description="Disordered" evidence="7">
    <location>
        <begin position="1036"/>
        <end position="1082"/>
    </location>
</feature>
<feature type="compositionally biased region" description="Basic residues" evidence="7">
    <location>
        <begin position="65"/>
        <end position="82"/>
    </location>
</feature>
<dbReference type="GO" id="GO:0016567">
    <property type="term" value="P:protein ubiquitination"/>
    <property type="evidence" value="ECO:0007669"/>
    <property type="project" value="TreeGrafter"/>
</dbReference>
<evidence type="ECO:0000256" key="5">
    <source>
        <dbReference type="ARBA" id="ARBA00038210"/>
    </source>
</evidence>
<keyword evidence="4" id="KW-0539">Nucleus</keyword>
<dbReference type="PANTHER" id="PTHR12558:SF13">
    <property type="entry name" value="CELL DIVISION CYCLE PROTEIN 27 HOMOLOG"/>
    <property type="match status" value="1"/>
</dbReference>
<dbReference type="Proteomes" id="UP000241890">
    <property type="component" value="Unassembled WGS sequence"/>
</dbReference>
<feature type="region of interest" description="Disordered" evidence="7">
    <location>
        <begin position="1221"/>
        <end position="1276"/>
    </location>
</feature>
<comment type="similarity">
    <text evidence="5">Belongs to the APC3/CDC27 family.</text>
</comment>
<feature type="compositionally biased region" description="Acidic residues" evidence="7">
    <location>
        <begin position="1"/>
        <end position="11"/>
    </location>
</feature>
<dbReference type="GO" id="GO:0007091">
    <property type="term" value="P:metaphase/anaphase transition of mitotic cell cycle"/>
    <property type="evidence" value="ECO:0007669"/>
    <property type="project" value="TreeGrafter"/>
</dbReference>
<dbReference type="Pfam" id="PF13432">
    <property type="entry name" value="TPR_16"/>
    <property type="match status" value="1"/>
</dbReference>
<keyword evidence="9" id="KW-1185">Reference proteome</keyword>
<feature type="repeat" description="TPR" evidence="6">
    <location>
        <begin position="1455"/>
        <end position="1488"/>
    </location>
</feature>
<dbReference type="GO" id="GO:0031145">
    <property type="term" value="P:anaphase-promoting complex-dependent catabolic process"/>
    <property type="evidence" value="ECO:0007669"/>
    <property type="project" value="TreeGrafter"/>
</dbReference>
<feature type="repeat" description="TPR" evidence="6">
    <location>
        <begin position="1557"/>
        <end position="1590"/>
    </location>
</feature>
<reference evidence="8 9" key="1">
    <citation type="submission" date="2017-12" db="EMBL/GenBank/DDBJ databases">
        <title>Sequencing, de novo assembly and annotation of complete genome of a new Thraustochytrid species, strain FCC1311.</title>
        <authorList>
            <person name="Sedici K."/>
            <person name="Godart F."/>
            <person name="Aiese Cigliano R."/>
            <person name="Sanseverino W."/>
            <person name="Barakat M."/>
            <person name="Ortet P."/>
            <person name="Marechal E."/>
            <person name="Cagnac O."/>
            <person name="Amato A."/>
        </authorList>
    </citation>
    <scope>NUCLEOTIDE SEQUENCE [LARGE SCALE GENOMIC DNA]</scope>
</reference>
<feature type="region of interest" description="Disordered" evidence="7">
    <location>
        <begin position="283"/>
        <end position="304"/>
    </location>
</feature>
<organism evidence="8 9">
    <name type="scientific">Hondaea fermentalgiana</name>
    <dbReference type="NCBI Taxonomy" id="2315210"/>
    <lineage>
        <taxon>Eukaryota</taxon>
        <taxon>Sar</taxon>
        <taxon>Stramenopiles</taxon>
        <taxon>Bigyra</taxon>
        <taxon>Labyrinthulomycetes</taxon>
        <taxon>Thraustochytrida</taxon>
        <taxon>Thraustochytriidae</taxon>
        <taxon>Hondaea</taxon>
    </lineage>
</organism>
<feature type="region of interest" description="Disordered" evidence="7">
    <location>
        <begin position="62"/>
        <end position="86"/>
    </location>
</feature>
<dbReference type="InterPro" id="IPR011990">
    <property type="entry name" value="TPR-like_helical_dom_sf"/>
</dbReference>
<dbReference type="InParanoid" id="A0A2R5GH17"/>
<feature type="region of interest" description="Disordered" evidence="7">
    <location>
        <begin position="1"/>
        <end position="30"/>
    </location>
</feature>
<dbReference type="Pfam" id="PF12895">
    <property type="entry name" value="ANAPC3"/>
    <property type="match status" value="1"/>
</dbReference>
<dbReference type="Pfam" id="PF00515">
    <property type="entry name" value="TPR_1"/>
    <property type="match status" value="1"/>
</dbReference>
<feature type="region of interest" description="Disordered" evidence="7">
    <location>
        <begin position="1311"/>
        <end position="1331"/>
    </location>
</feature>
<evidence type="ECO:0000313" key="8">
    <source>
        <dbReference type="EMBL" id="GBG27144.1"/>
    </source>
</evidence>
<feature type="repeat" description="TPR" evidence="6">
    <location>
        <begin position="1523"/>
        <end position="1556"/>
    </location>
</feature>
<keyword evidence="2" id="KW-0677">Repeat</keyword>
<evidence type="ECO:0000256" key="4">
    <source>
        <dbReference type="ARBA" id="ARBA00023242"/>
    </source>
</evidence>
<dbReference type="Pfam" id="PF13181">
    <property type="entry name" value="TPR_8"/>
    <property type="match status" value="1"/>
</dbReference>
<protein>
    <submittedName>
        <fullName evidence="8">Cell division cycle protein 27-like</fullName>
    </submittedName>
</protein>